<organism evidence="2 3">
    <name type="scientific">Armadillidium nasatum</name>
    <dbReference type="NCBI Taxonomy" id="96803"/>
    <lineage>
        <taxon>Eukaryota</taxon>
        <taxon>Metazoa</taxon>
        <taxon>Ecdysozoa</taxon>
        <taxon>Arthropoda</taxon>
        <taxon>Crustacea</taxon>
        <taxon>Multicrustacea</taxon>
        <taxon>Malacostraca</taxon>
        <taxon>Eumalacostraca</taxon>
        <taxon>Peracarida</taxon>
        <taxon>Isopoda</taxon>
        <taxon>Oniscidea</taxon>
        <taxon>Crinocheta</taxon>
        <taxon>Armadillidiidae</taxon>
        <taxon>Armadillidium</taxon>
    </lineage>
</organism>
<dbReference type="OrthoDB" id="3026777at2759"/>
<gene>
    <name evidence="2" type="ORF">Anas_02433</name>
</gene>
<keyword evidence="1" id="KW-1133">Transmembrane helix</keyword>
<evidence type="ECO:0000313" key="2">
    <source>
        <dbReference type="EMBL" id="KAB7494377.1"/>
    </source>
</evidence>
<accession>A0A5N5SK74</accession>
<proteinExistence type="predicted"/>
<dbReference type="EMBL" id="SEYY01024108">
    <property type="protein sequence ID" value="KAB7494377.1"/>
    <property type="molecule type" value="Genomic_DNA"/>
</dbReference>
<name>A0A5N5SK74_9CRUS</name>
<dbReference type="Proteomes" id="UP000326759">
    <property type="component" value="Unassembled WGS sequence"/>
</dbReference>
<reference evidence="2 3" key="1">
    <citation type="journal article" date="2019" name="PLoS Biol.">
        <title>Sex chromosomes control vertical transmission of feminizing Wolbachia symbionts in an isopod.</title>
        <authorList>
            <person name="Becking T."/>
            <person name="Chebbi M.A."/>
            <person name="Giraud I."/>
            <person name="Moumen B."/>
            <person name="Laverre T."/>
            <person name="Caubet Y."/>
            <person name="Peccoud J."/>
            <person name="Gilbert C."/>
            <person name="Cordaux R."/>
        </authorList>
    </citation>
    <scope>NUCLEOTIDE SEQUENCE [LARGE SCALE GENOMIC DNA]</scope>
    <source>
        <strain evidence="2">ANa2</strain>
        <tissue evidence="2">Whole body excluding digestive tract and cuticle</tissue>
    </source>
</reference>
<feature type="non-terminal residue" evidence="2">
    <location>
        <position position="57"/>
    </location>
</feature>
<protein>
    <submittedName>
        <fullName evidence="2">Uncharacterized protein</fullName>
    </submittedName>
</protein>
<dbReference type="AlphaFoldDB" id="A0A5N5SK74"/>
<comment type="caution">
    <text evidence="2">The sequence shown here is derived from an EMBL/GenBank/DDBJ whole genome shotgun (WGS) entry which is preliminary data.</text>
</comment>
<keyword evidence="3" id="KW-1185">Reference proteome</keyword>
<evidence type="ECO:0000256" key="1">
    <source>
        <dbReference type="SAM" id="Phobius"/>
    </source>
</evidence>
<keyword evidence="1" id="KW-0472">Membrane</keyword>
<evidence type="ECO:0000313" key="3">
    <source>
        <dbReference type="Proteomes" id="UP000326759"/>
    </source>
</evidence>
<feature type="transmembrane region" description="Helical" evidence="1">
    <location>
        <begin position="12"/>
        <end position="35"/>
    </location>
</feature>
<sequence>MIGAFSSMLEYLSYGLVVFIGEFFFWIAPTFALLINSCTIAQRAILSKFVTSDELGK</sequence>
<keyword evidence="1" id="KW-0812">Transmembrane</keyword>